<dbReference type="RefSeq" id="WP_099322759.1">
    <property type="nucleotide sequence ID" value="NZ_AP023321.1"/>
</dbReference>
<dbReference type="AlphaFoldDB" id="A0A7I8D3R0"/>
<protein>
    <submittedName>
        <fullName evidence="2">Uncharacterized protein</fullName>
    </submittedName>
</protein>
<feature type="transmembrane region" description="Helical" evidence="1">
    <location>
        <begin position="20"/>
        <end position="44"/>
    </location>
</feature>
<gene>
    <name evidence="2" type="ORF">C12CBH8_20360</name>
</gene>
<organism evidence="2 3">
    <name type="scientific">Solibaculum mannosilyticum</name>
    <dbReference type="NCBI Taxonomy" id="2780922"/>
    <lineage>
        <taxon>Bacteria</taxon>
        <taxon>Bacillati</taxon>
        <taxon>Bacillota</taxon>
        <taxon>Clostridia</taxon>
        <taxon>Eubacteriales</taxon>
        <taxon>Oscillospiraceae</taxon>
        <taxon>Solibaculum</taxon>
    </lineage>
</organism>
<keyword evidence="1" id="KW-0812">Transmembrane</keyword>
<reference evidence="3" key="1">
    <citation type="submission" date="2020-07" db="EMBL/GenBank/DDBJ databases">
        <title>Complete genome sequencing of Clostridia bacterium strain 12CBH8.</title>
        <authorList>
            <person name="Sakamoto M."/>
            <person name="Murakami T."/>
            <person name="Mori H."/>
        </authorList>
    </citation>
    <scope>NUCLEOTIDE SEQUENCE [LARGE SCALE GENOMIC DNA]</scope>
    <source>
        <strain evidence="3">12CBH8</strain>
    </source>
</reference>
<proteinExistence type="predicted"/>
<evidence type="ECO:0000313" key="2">
    <source>
        <dbReference type="EMBL" id="BCI61397.1"/>
    </source>
</evidence>
<name>A0A7I8D3R0_9FIRM</name>
<feature type="transmembrane region" description="Helical" evidence="1">
    <location>
        <begin position="51"/>
        <end position="69"/>
    </location>
</feature>
<sequence length="183" mass="20456">MSDFLQSLLKSIDFVGLIDFFLHNLVWICAGGALLLALLLGAGLFKGKKRWLWRSILMGVAVLAVLIGVKTTNFYSAYTEYDVDATTNEVITETGDASRYAVGHDHPQLAKDIEFLIIGVEDVEKWEAGPRLLSWQKVYSNDSGTATMTRYMFVTKIKVETKDGTWEASELFGNTDAQVEYND</sequence>
<accession>A0A7I8D3R0</accession>
<keyword evidence="3" id="KW-1185">Reference proteome</keyword>
<keyword evidence="1" id="KW-0472">Membrane</keyword>
<keyword evidence="1" id="KW-1133">Transmembrane helix</keyword>
<evidence type="ECO:0000313" key="3">
    <source>
        <dbReference type="Proteomes" id="UP000593890"/>
    </source>
</evidence>
<evidence type="ECO:0000256" key="1">
    <source>
        <dbReference type="SAM" id="Phobius"/>
    </source>
</evidence>
<dbReference type="Proteomes" id="UP000593890">
    <property type="component" value="Chromosome"/>
</dbReference>
<dbReference type="EMBL" id="AP023321">
    <property type="protein sequence ID" value="BCI61397.1"/>
    <property type="molecule type" value="Genomic_DNA"/>
</dbReference>
<dbReference type="KEGG" id="sman:C12CBH8_20360"/>